<evidence type="ECO:0000313" key="2">
    <source>
        <dbReference type="Proteomes" id="UP001059773"/>
    </source>
</evidence>
<proteinExistence type="predicted"/>
<organism evidence="1 2">
    <name type="scientific">Oceanobacillus jeddahense</name>
    <dbReference type="NCBI Taxonomy" id="1462527"/>
    <lineage>
        <taxon>Bacteria</taxon>
        <taxon>Bacillati</taxon>
        <taxon>Bacillota</taxon>
        <taxon>Bacilli</taxon>
        <taxon>Bacillales</taxon>
        <taxon>Bacillaceae</taxon>
        <taxon>Oceanobacillus</taxon>
    </lineage>
</organism>
<accession>A0ABY5JWZ8</accession>
<dbReference type="RefSeq" id="WP_256709822.1">
    <property type="nucleotide sequence ID" value="NZ_CP101914.1"/>
</dbReference>
<gene>
    <name evidence="1" type="ORF">NP439_09895</name>
</gene>
<sequence length="120" mass="14641">MAKRENRTFHCNRCGRYHTEYEMDNFEGNFFHDFSAYFGYGSPYDDCFFEFTLCELCMFEIAKDFKHTPMILDKDPFAPPDEQVVPFDYNEFQRRRTEPTPYYKNLFIENYNDIENLPKK</sequence>
<protein>
    <submittedName>
        <fullName evidence="1">Uncharacterized protein</fullName>
    </submittedName>
</protein>
<evidence type="ECO:0000313" key="1">
    <source>
        <dbReference type="EMBL" id="UUI04918.1"/>
    </source>
</evidence>
<dbReference type="EMBL" id="CP101914">
    <property type="protein sequence ID" value="UUI04918.1"/>
    <property type="molecule type" value="Genomic_DNA"/>
</dbReference>
<dbReference type="Proteomes" id="UP001059773">
    <property type="component" value="Chromosome"/>
</dbReference>
<reference evidence="1" key="1">
    <citation type="submission" date="2022-07" db="EMBL/GenBank/DDBJ databases">
        <title>FELIX.</title>
        <authorList>
            <person name="Wan K.H."/>
            <person name="Park S."/>
            <person name="Lawrence Q."/>
            <person name="Eichenberger J.P."/>
            <person name="Booth B.W."/>
            <person name="Piaggio A.J."/>
            <person name="Chandler J.C."/>
            <person name="Franklin A.B."/>
            <person name="Celniker S.E."/>
        </authorList>
    </citation>
    <scope>NUCLEOTIDE SEQUENCE</scope>
    <source>
        <strain evidence="1">QA-1986 374</strain>
    </source>
</reference>
<name>A0ABY5JWZ8_9BACI</name>
<keyword evidence="2" id="KW-1185">Reference proteome</keyword>